<dbReference type="OrthoDB" id="2442112at2759"/>
<evidence type="ECO:0000313" key="2">
    <source>
        <dbReference type="Proteomes" id="UP000054359"/>
    </source>
</evidence>
<gene>
    <name evidence="1" type="ORF">X975_26965</name>
</gene>
<sequence>MTFRKLVGDLFASRFIGLKFTCASRYWFIAMETVNKQREVQELETILYELNTVKKNAKVYKQQQNSNVYFLTHVGLLKSEVQSKSYLG</sequence>
<proteinExistence type="predicted"/>
<keyword evidence="2" id="KW-1185">Reference proteome</keyword>
<organism evidence="1 2">
    <name type="scientific">Stegodyphus mimosarum</name>
    <name type="common">African social velvet spider</name>
    <dbReference type="NCBI Taxonomy" id="407821"/>
    <lineage>
        <taxon>Eukaryota</taxon>
        <taxon>Metazoa</taxon>
        <taxon>Ecdysozoa</taxon>
        <taxon>Arthropoda</taxon>
        <taxon>Chelicerata</taxon>
        <taxon>Arachnida</taxon>
        <taxon>Araneae</taxon>
        <taxon>Araneomorphae</taxon>
        <taxon>Entelegynae</taxon>
        <taxon>Eresoidea</taxon>
        <taxon>Eresidae</taxon>
        <taxon>Stegodyphus</taxon>
    </lineage>
</organism>
<dbReference type="InterPro" id="IPR054148">
    <property type="entry name" value="ASNSD1-SEP"/>
</dbReference>
<dbReference type="AlphaFoldDB" id="A0A087U902"/>
<dbReference type="EMBL" id="KK118785">
    <property type="protein sequence ID" value="KFM73841.1"/>
    <property type="molecule type" value="Genomic_DNA"/>
</dbReference>
<dbReference type="Pfam" id="PF21975">
    <property type="entry name" value="ASNSD1-SEP"/>
    <property type="match status" value="1"/>
</dbReference>
<reference evidence="1 2" key="1">
    <citation type="submission" date="2013-11" db="EMBL/GenBank/DDBJ databases">
        <title>Genome sequencing of Stegodyphus mimosarum.</title>
        <authorList>
            <person name="Bechsgaard J."/>
        </authorList>
    </citation>
    <scope>NUCLEOTIDE SEQUENCE [LARGE SCALE GENOMIC DNA]</scope>
</reference>
<feature type="non-terminal residue" evidence="1">
    <location>
        <position position="88"/>
    </location>
</feature>
<dbReference type="Proteomes" id="UP000054359">
    <property type="component" value="Unassembled WGS sequence"/>
</dbReference>
<accession>A0A087U902</accession>
<evidence type="ECO:0000313" key="1">
    <source>
        <dbReference type="EMBL" id="KFM73841.1"/>
    </source>
</evidence>
<protein>
    <submittedName>
        <fullName evidence="1">Uncharacterized protein</fullName>
    </submittedName>
</protein>
<name>A0A087U902_STEMI</name>